<keyword evidence="2" id="KW-1185">Reference proteome</keyword>
<reference evidence="1 2" key="1">
    <citation type="submission" date="2023-04" db="EMBL/GenBank/DDBJ databases">
        <title>Forest soil microbial communities from Buena Vista Peninsula, Colon Province, Panama.</title>
        <authorList>
            <person name="Bouskill N."/>
        </authorList>
    </citation>
    <scope>NUCLEOTIDE SEQUENCE [LARGE SCALE GENOMIC DNA]</scope>
    <source>
        <strain evidence="1 2">AC80</strain>
    </source>
</reference>
<name>A0ABT6L8F5_9MYCO</name>
<evidence type="ECO:0000313" key="2">
    <source>
        <dbReference type="Proteomes" id="UP001160130"/>
    </source>
</evidence>
<gene>
    <name evidence="1" type="ORF">M2272_005904</name>
</gene>
<proteinExistence type="predicted"/>
<sequence length="52" mass="5853">MRRPTNEELVNEVALLRGQLAEAEAALKYVRAAYTTASAEWIDTFRQLRSAA</sequence>
<comment type="caution">
    <text evidence="1">The sequence shown here is derived from an EMBL/GenBank/DDBJ whole genome shotgun (WGS) entry which is preliminary data.</text>
</comment>
<evidence type="ECO:0000313" key="1">
    <source>
        <dbReference type="EMBL" id="MDH6199236.1"/>
    </source>
</evidence>
<dbReference type="EMBL" id="JARXVE010000016">
    <property type="protein sequence ID" value="MDH6199236.1"/>
    <property type="molecule type" value="Genomic_DNA"/>
</dbReference>
<organism evidence="1 2">
    <name type="scientific">Mycolicibacterium frederiksbergense</name>
    <dbReference type="NCBI Taxonomy" id="117567"/>
    <lineage>
        <taxon>Bacteria</taxon>
        <taxon>Bacillati</taxon>
        <taxon>Actinomycetota</taxon>
        <taxon>Actinomycetes</taxon>
        <taxon>Mycobacteriales</taxon>
        <taxon>Mycobacteriaceae</taxon>
        <taxon>Mycolicibacterium</taxon>
    </lineage>
</organism>
<dbReference type="Proteomes" id="UP001160130">
    <property type="component" value="Unassembled WGS sequence"/>
</dbReference>
<protein>
    <submittedName>
        <fullName evidence="1">Uncharacterized protein</fullName>
    </submittedName>
</protein>
<accession>A0ABT6L8F5</accession>